<sequence>MAYGLSKTVGGPILHLAFRPWVEGKEHVPATGAAILASNHLSIMDSVFVPLVLDRDVVYVAKQEYFTGKGPINRLTARFMRGAGQVPVNRGNNRAAQEALDASLEVLRAGGLFGIYPEGTRSPDGRLYRGRTGVAWLALTADVPVVPVAMMNTERALPPGRTVPRPVRVGIRFGEPMTFEEHKGQAGKAKARRAVTDRIVAAIGALSGQEYVPHYAPKREGAPGAPKQNTDSDAGA</sequence>
<dbReference type="Proteomes" id="UP000184440">
    <property type="component" value="Unassembled WGS sequence"/>
</dbReference>
<dbReference type="SUPFAM" id="SSF69593">
    <property type="entry name" value="Glycerol-3-phosphate (1)-acyltransferase"/>
    <property type="match status" value="1"/>
</dbReference>
<keyword evidence="2 5" id="KW-0012">Acyltransferase</keyword>
<accession>A0A1M7R9G8</accession>
<gene>
    <name evidence="5" type="ORF">SAMN05443668_108293</name>
</gene>
<dbReference type="InterPro" id="IPR002123">
    <property type="entry name" value="Plipid/glycerol_acylTrfase"/>
</dbReference>
<dbReference type="GO" id="GO:0006654">
    <property type="term" value="P:phosphatidic acid biosynthetic process"/>
    <property type="evidence" value="ECO:0007669"/>
    <property type="project" value="TreeGrafter"/>
</dbReference>
<organism evidence="5 6">
    <name type="scientific">Cryptosporangium aurantiacum</name>
    <dbReference type="NCBI Taxonomy" id="134849"/>
    <lineage>
        <taxon>Bacteria</taxon>
        <taxon>Bacillati</taxon>
        <taxon>Actinomycetota</taxon>
        <taxon>Actinomycetes</taxon>
        <taxon>Cryptosporangiales</taxon>
        <taxon>Cryptosporangiaceae</taxon>
        <taxon>Cryptosporangium</taxon>
    </lineage>
</organism>
<dbReference type="RefSeq" id="WP_073260521.1">
    <property type="nucleotide sequence ID" value="NZ_FRCS01000008.1"/>
</dbReference>
<dbReference type="Pfam" id="PF01553">
    <property type="entry name" value="Acyltransferase"/>
    <property type="match status" value="1"/>
</dbReference>
<evidence type="ECO:0000256" key="2">
    <source>
        <dbReference type="ARBA" id="ARBA00023315"/>
    </source>
</evidence>
<feature type="domain" description="Phospholipid/glycerol acyltransferase" evidence="4">
    <location>
        <begin position="34"/>
        <end position="153"/>
    </location>
</feature>
<evidence type="ECO:0000313" key="5">
    <source>
        <dbReference type="EMBL" id="SHN42678.1"/>
    </source>
</evidence>
<dbReference type="PANTHER" id="PTHR10434:SF11">
    <property type="entry name" value="1-ACYL-SN-GLYCEROL-3-PHOSPHATE ACYLTRANSFERASE"/>
    <property type="match status" value="1"/>
</dbReference>
<dbReference type="STRING" id="134849.SAMN05443668_108293"/>
<dbReference type="CDD" id="cd07989">
    <property type="entry name" value="LPLAT_AGPAT-like"/>
    <property type="match status" value="1"/>
</dbReference>
<dbReference type="EMBL" id="FRCS01000008">
    <property type="protein sequence ID" value="SHN42678.1"/>
    <property type="molecule type" value="Genomic_DNA"/>
</dbReference>
<evidence type="ECO:0000259" key="4">
    <source>
        <dbReference type="SMART" id="SM00563"/>
    </source>
</evidence>
<dbReference type="SMART" id="SM00563">
    <property type="entry name" value="PlsC"/>
    <property type="match status" value="1"/>
</dbReference>
<dbReference type="PANTHER" id="PTHR10434">
    <property type="entry name" value="1-ACYL-SN-GLYCEROL-3-PHOSPHATE ACYLTRANSFERASE"/>
    <property type="match status" value="1"/>
</dbReference>
<proteinExistence type="predicted"/>
<protein>
    <submittedName>
        <fullName evidence="5">1-acyl-sn-glycerol-3-phosphate acyltransferase</fullName>
    </submittedName>
</protein>
<dbReference type="AlphaFoldDB" id="A0A1M7R9G8"/>
<name>A0A1M7R9G8_9ACTN</name>
<evidence type="ECO:0000256" key="1">
    <source>
        <dbReference type="ARBA" id="ARBA00022679"/>
    </source>
</evidence>
<feature type="compositionally biased region" description="Polar residues" evidence="3">
    <location>
        <begin position="227"/>
        <end position="236"/>
    </location>
</feature>
<evidence type="ECO:0000256" key="3">
    <source>
        <dbReference type="SAM" id="MobiDB-lite"/>
    </source>
</evidence>
<dbReference type="OrthoDB" id="9806008at2"/>
<feature type="region of interest" description="Disordered" evidence="3">
    <location>
        <begin position="214"/>
        <end position="236"/>
    </location>
</feature>
<dbReference type="GO" id="GO:0003841">
    <property type="term" value="F:1-acylglycerol-3-phosphate O-acyltransferase activity"/>
    <property type="evidence" value="ECO:0007669"/>
    <property type="project" value="TreeGrafter"/>
</dbReference>
<keyword evidence="6" id="KW-1185">Reference proteome</keyword>
<dbReference type="GO" id="GO:0005886">
    <property type="term" value="C:plasma membrane"/>
    <property type="evidence" value="ECO:0007669"/>
    <property type="project" value="TreeGrafter"/>
</dbReference>
<keyword evidence="1 5" id="KW-0808">Transferase</keyword>
<evidence type="ECO:0000313" key="6">
    <source>
        <dbReference type="Proteomes" id="UP000184440"/>
    </source>
</evidence>
<reference evidence="5 6" key="1">
    <citation type="submission" date="2016-11" db="EMBL/GenBank/DDBJ databases">
        <authorList>
            <person name="Jaros S."/>
            <person name="Januszkiewicz K."/>
            <person name="Wedrychowicz H."/>
        </authorList>
    </citation>
    <scope>NUCLEOTIDE SEQUENCE [LARGE SCALE GENOMIC DNA]</scope>
    <source>
        <strain evidence="5 6">DSM 46144</strain>
    </source>
</reference>